<dbReference type="InterPro" id="IPR000629">
    <property type="entry name" value="RNA-helicase_DEAD-box_CS"/>
</dbReference>
<comment type="similarity">
    <text evidence="5 6">Belongs to the DEAD box helicase family.</text>
</comment>
<dbReference type="InterPro" id="IPR014001">
    <property type="entry name" value="Helicase_ATP-bd"/>
</dbReference>
<protein>
    <submittedName>
        <fullName evidence="10">ATP-dependent RNA helicase DeaD</fullName>
        <ecNumber evidence="10">3.6.4.13</ecNumber>
    </submittedName>
</protein>
<proteinExistence type="inferred from homology"/>
<feature type="region of interest" description="Disordered" evidence="7">
    <location>
        <begin position="430"/>
        <end position="462"/>
    </location>
</feature>
<feature type="compositionally biased region" description="Basic and acidic residues" evidence="7">
    <location>
        <begin position="560"/>
        <end position="641"/>
    </location>
</feature>
<dbReference type="PROSITE" id="PS00039">
    <property type="entry name" value="DEAD_ATP_HELICASE"/>
    <property type="match status" value="1"/>
</dbReference>
<dbReference type="SMART" id="SM00490">
    <property type="entry name" value="HELICc"/>
    <property type="match status" value="1"/>
</dbReference>
<dbReference type="SMART" id="SM00487">
    <property type="entry name" value="DEXDc"/>
    <property type="match status" value="1"/>
</dbReference>
<dbReference type="Pfam" id="PF00270">
    <property type="entry name" value="DEAD"/>
    <property type="match status" value="1"/>
</dbReference>
<dbReference type="CDD" id="cd00268">
    <property type="entry name" value="DEADc"/>
    <property type="match status" value="1"/>
</dbReference>
<dbReference type="GO" id="GO:0003676">
    <property type="term" value="F:nucleic acid binding"/>
    <property type="evidence" value="ECO:0007669"/>
    <property type="project" value="InterPro"/>
</dbReference>
<dbReference type="STRING" id="696762.PFRI_34100"/>
<dbReference type="GO" id="GO:0005524">
    <property type="term" value="F:ATP binding"/>
    <property type="evidence" value="ECO:0007669"/>
    <property type="project" value="UniProtKB-KW"/>
</dbReference>
<dbReference type="EMBL" id="MLCB01000186">
    <property type="protein sequence ID" value="OJI92306.1"/>
    <property type="molecule type" value="Genomic_DNA"/>
</dbReference>
<dbReference type="PANTHER" id="PTHR47959">
    <property type="entry name" value="ATP-DEPENDENT RNA HELICASE RHLE-RELATED"/>
    <property type="match status" value="1"/>
</dbReference>
<dbReference type="InterPro" id="IPR027417">
    <property type="entry name" value="P-loop_NTPase"/>
</dbReference>
<evidence type="ECO:0000256" key="6">
    <source>
        <dbReference type="RuleBase" id="RU000492"/>
    </source>
</evidence>
<name>A0A1L9NSM2_9RHOB</name>
<dbReference type="EC" id="3.6.4.13" evidence="10"/>
<evidence type="ECO:0000256" key="4">
    <source>
        <dbReference type="ARBA" id="ARBA00022840"/>
    </source>
</evidence>
<gene>
    <name evidence="10" type="primary">deaD</name>
    <name evidence="10" type="ORF">PFRI_34100</name>
</gene>
<feature type="region of interest" description="Disordered" evidence="7">
    <location>
        <begin position="522"/>
        <end position="735"/>
    </location>
</feature>
<dbReference type="GO" id="GO:0016787">
    <property type="term" value="F:hydrolase activity"/>
    <property type="evidence" value="ECO:0007669"/>
    <property type="project" value="UniProtKB-KW"/>
</dbReference>
<keyword evidence="1 6" id="KW-0547">Nucleotide-binding</keyword>
<accession>A0A1L9NSM2</accession>
<dbReference type="Gene3D" id="3.40.50.300">
    <property type="entry name" value="P-loop containing nucleotide triphosphate hydrolases"/>
    <property type="match status" value="2"/>
</dbReference>
<dbReference type="PROSITE" id="PS51192">
    <property type="entry name" value="HELICASE_ATP_BIND_1"/>
    <property type="match status" value="1"/>
</dbReference>
<dbReference type="CDD" id="cd18787">
    <property type="entry name" value="SF2_C_DEAD"/>
    <property type="match status" value="1"/>
</dbReference>
<evidence type="ECO:0000259" key="8">
    <source>
        <dbReference type="PROSITE" id="PS51192"/>
    </source>
</evidence>
<feature type="domain" description="Helicase ATP-binding" evidence="8">
    <location>
        <begin position="31"/>
        <end position="207"/>
    </location>
</feature>
<feature type="compositionally biased region" description="Basic and acidic residues" evidence="7">
    <location>
        <begin position="436"/>
        <end position="456"/>
    </location>
</feature>
<dbReference type="RefSeq" id="WP_072631917.1">
    <property type="nucleotide sequence ID" value="NZ_JABBAN010000262.1"/>
</dbReference>
<keyword evidence="3 6" id="KW-0347">Helicase</keyword>
<dbReference type="PANTHER" id="PTHR47959:SF1">
    <property type="entry name" value="ATP-DEPENDENT RNA HELICASE DBPA"/>
    <property type="match status" value="1"/>
</dbReference>
<comment type="caution">
    <text evidence="10">The sequence shown here is derived from an EMBL/GenBank/DDBJ whole genome shotgun (WGS) entry which is preliminary data.</text>
</comment>
<dbReference type="InterPro" id="IPR050079">
    <property type="entry name" value="DEAD_box_RNA_helicase"/>
</dbReference>
<evidence type="ECO:0000256" key="5">
    <source>
        <dbReference type="ARBA" id="ARBA00038437"/>
    </source>
</evidence>
<evidence type="ECO:0000256" key="3">
    <source>
        <dbReference type="ARBA" id="ARBA00022806"/>
    </source>
</evidence>
<keyword evidence="4 6" id="KW-0067">ATP-binding</keyword>
<dbReference type="Pfam" id="PF00271">
    <property type="entry name" value="Helicase_C"/>
    <property type="match status" value="1"/>
</dbReference>
<evidence type="ECO:0000256" key="2">
    <source>
        <dbReference type="ARBA" id="ARBA00022801"/>
    </source>
</evidence>
<dbReference type="InterPro" id="IPR001650">
    <property type="entry name" value="Helicase_C-like"/>
</dbReference>
<dbReference type="Gene3D" id="3.30.70.330">
    <property type="match status" value="1"/>
</dbReference>
<evidence type="ECO:0000256" key="1">
    <source>
        <dbReference type="ARBA" id="ARBA00022741"/>
    </source>
</evidence>
<dbReference type="Proteomes" id="UP000184514">
    <property type="component" value="Unassembled WGS sequence"/>
</dbReference>
<keyword evidence="11" id="KW-1185">Reference proteome</keyword>
<dbReference type="Pfam" id="PF03880">
    <property type="entry name" value="DbpA"/>
    <property type="match status" value="1"/>
</dbReference>
<feature type="domain" description="Helicase C-terminal" evidence="9">
    <location>
        <begin position="235"/>
        <end position="387"/>
    </location>
</feature>
<evidence type="ECO:0000313" key="10">
    <source>
        <dbReference type="EMBL" id="OJI92306.1"/>
    </source>
</evidence>
<dbReference type="GO" id="GO:0003724">
    <property type="term" value="F:RNA helicase activity"/>
    <property type="evidence" value="ECO:0007669"/>
    <property type="project" value="UniProtKB-EC"/>
</dbReference>
<dbReference type="InterPro" id="IPR044742">
    <property type="entry name" value="DEAD/DEAH_RhlB"/>
</dbReference>
<keyword evidence="2 6" id="KW-0378">Hydrolase</keyword>
<evidence type="ECO:0000256" key="7">
    <source>
        <dbReference type="SAM" id="MobiDB-lite"/>
    </source>
</evidence>
<reference evidence="10 11" key="1">
    <citation type="submission" date="2016-10" db="EMBL/GenBank/DDBJ databases">
        <title>Genome sequence of Planktotalea frisia SH6-1.</title>
        <authorList>
            <person name="Poehlein A."/>
            <person name="Bakenhus I."/>
            <person name="Voget S."/>
            <person name="Brinkhoff T."/>
            <person name="Simon M."/>
        </authorList>
    </citation>
    <scope>NUCLEOTIDE SEQUENCE [LARGE SCALE GENOMIC DNA]</scope>
    <source>
        <strain evidence="10 11">SH6-1</strain>
    </source>
</reference>
<dbReference type="CDD" id="cd12252">
    <property type="entry name" value="RRM_DbpA"/>
    <property type="match status" value="1"/>
</dbReference>
<dbReference type="InterPro" id="IPR005580">
    <property type="entry name" value="DbpA/CsdA_RNA-bd_dom"/>
</dbReference>
<dbReference type="InterPro" id="IPR011545">
    <property type="entry name" value="DEAD/DEAH_box_helicase_dom"/>
</dbReference>
<dbReference type="SUPFAM" id="SSF52540">
    <property type="entry name" value="P-loop containing nucleoside triphosphate hydrolases"/>
    <property type="match status" value="1"/>
</dbReference>
<dbReference type="PROSITE" id="PS51194">
    <property type="entry name" value="HELICASE_CTER"/>
    <property type="match status" value="1"/>
</dbReference>
<sequence>MTDFENVIPTLNEALKAKGYETLTPVQVEVSQPEFLDQDLLVSAQTGSGKTVAFGLAIAPTILEENGRFERAATPLALVIAPTRELALQVKREFDWLFAPAGVVCASTVGGMDSRTERRALERGAHIVVATPGRLRDHIMRGAIDLSALRAVVLDEADEMLDMGFSEDLEYILDATPQDRRTLMFSATVPRGIAKLAQKYQRKDTKRVETIGEGPQHADITYRAMTVAPSDTENAIINTLRYYEAQNAIVFANTRAMVARLTARFSNRGFSVVSLSGELSQNERTHALQAMRDGRARVCVATDVAARGIDLPNLELVIHADLPSNGETLLHRSGRTGRAGRKGISALIVPGRQKSKAERLLKFAKLTAEWSNAPSADDVNARDEERMLNDPSWSEAMTEDETSFAGKLLAQYKPEQIAAAFLRLHRAKHSAPEQLGEVKDSGPRDKRDKREPRAPRDFGPSSWFSLSLGRKHKAEPRWLLPMLCRNGNISKDDIGAIRVQYQETFVEVQTSAVERMKKELGEGMDLEQGASLTELPGKPDFDSSPNGPPADGASKPYNKGPREDRPRGDKPRYDKPRGDNPRHDGPRGDKPKYDKPRGDKPSYADKPRGDKPSYGDKPKFDKPKGKAPYKADKPGKNDPRPPKHAAKSGTPNTSKPARAPSAVDTGAVAHKAPAAPKPKSRKGAMDPSKPMGDRKARVKAAAGKPKSGESKPYKVKTRAGKGPDAKPMRKAPRKP</sequence>
<evidence type="ECO:0000313" key="11">
    <source>
        <dbReference type="Proteomes" id="UP000184514"/>
    </source>
</evidence>
<dbReference type="AlphaFoldDB" id="A0A1L9NSM2"/>
<dbReference type="GO" id="GO:0005829">
    <property type="term" value="C:cytosol"/>
    <property type="evidence" value="ECO:0007669"/>
    <property type="project" value="TreeGrafter"/>
</dbReference>
<evidence type="ECO:0000259" key="9">
    <source>
        <dbReference type="PROSITE" id="PS51194"/>
    </source>
</evidence>
<dbReference type="InterPro" id="IPR012677">
    <property type="entry name" value="Nucleotide-bd_a/b_plait_sf"/>
</dbReference>
<organism evidence="10 11">
    <name type="scientific">Planktotalea frisia</name>
    <dbReference type="NCBI Taxonomy" id="696762"/>
    <lineage>
        <taxon>Bacteria</taxon>
        <taxon>Pseudomonadati</taxon>
        <taxon>Pseudomonadota</taxon>
        <taxon>Alphaproteobacteria</taxon>
        <taxon>Rhodobacterales</taxon>
        <taxon>Paracoccaceae</taxon>
        <taxon>Planktotalea</taxon>
    </lineage>
</organism>